<feature type="domain" description="ShKT" evidence="13">
    <location>
        <begin position="553"/>
        <end position="593"/>
    </location>
</feature>
<keyword evidence="2 10" id="KW-0645">Protease</keyword>
<feature type="region of interest" description="Disordered" evidence="12">
    <location>
        <begin position="59"/>
        <end position="206"/>
    </location>
</feature>
<dbReference type="EC" id="3.4.24.-" evidence="11"/>
<feature type="compositionally biased region" description="Pro residues" evidence="12">
    <location>
        <begin position="60"/>
        <end position="72"/>
    </location>
</feature>
<evidence type="ECO:0000313" key="15">
    <source>
        <dbReference type="EMBL" id="TKR58242.1"/>
    </source>
</evidence>
<feature type="binding site" evidence="10">
    <location>
        <position position="458"/>
    </location>
    <ligand>
        <name>Zn(2+)</name>
        <dbReference type="ChEBI" id="CHEBI:29105"/>
        <note>catalytic</note>
    </ligand>
</feature>
<feature type="compositionally biased region" description="Polar residues" evidence="12">
    <location>
        <begin position="154"/>
        <end position="178"/>
    </location>
</feature>
<dbReference type="InterPro" id="IPR001506">
    <property type="entry name" value="Peptidase_M12A"/>
</dbReference>
<comment type="caution">
    <text evidence="15">The sequence shown here is derived from an EMBL/GenBank/DDBJ whole genome shotgun (WGS) entry which is preliminary data.</text>
</comment>
<gene>
    <name evidence="15" type="ORF">L596_029714</name>
</gene>
<keyword evidence="4 10" id="KW-0378">Hydrolase</keyword>
<dbReference type="SUPFAM" id="SSF55486">
    <property type="entry name" value="Metalloproteases ('zincins'), catalytic domain"/>
    <property type="match status" value="1"/>
</dbReference>
<feature type="compositionally biased region" description="Polar residues" evidence="12">
    <location>
        <begin position="101"/>
        <end position="127"/>
    </location>
</feature>
<evidence type="ECO:0000256" key="2">
    <source>
        <dbReference type="ARBA" id="ARBA00022670"/>
    </source>
</evidence>
<feature type="domain" description="Peptidase M12A" evidence="14">
    <location>
        <begin position="342"/>
        <end position="554"/>
    </location>
</feature>
<dbReference type="PRINTS" id="PR00480">
    <property type="entry name" value="ASTACIN"/>
</dbReference>
<keyword evidence="8" id="KW-1015">Disulfide bond</keyword>
<evidence type="ECO:0000256" key="8">
    <source>
        <dbReference type="ARBA" id="ARBA00023157"/>
    </source>
</evidence>
<evidence type="ECO:0000256" key="11">
    <source>
        <dbReference type="RuleBase" id="RU361183"/>
    </source>
</evidence>
<dbReference type="InterPro" id="IPR024079">
    <property type="entry name" value="MetalloPept_cat_dom_sf"/>
</dbReference>
<dbReference type="Gene3D" id="3.40.390.10">
    <property type="entry name" value="Collagenase (Catalytic Domain)"/>
    <property type="match status" value="1"/>
</dbReference>
<keyword evidence="3 10" id="KW-0479">Metal-binding</keyword>
<dbReference type="OrthoDB" id="291007at2759"/>
<proteinExistence type="predicted"/>
<evidence type="ECO:0000256" key="12">
    <source>
        <dbReference type="SAM" id="MobiDB-lite"/>
    </source>
</evidence>
<dbReference type="Pfam" id="PF01549">
    <property type="entry name" value="ShK"/>
    <property type="match status" value="1"/>
</dbReference>
<evidence type="ECO:0000256" key="4">
    <source>
        <dbReference type="ARBA" id="ARBA00022801"/>
    </source>
</evidence>
<accession>A0A4U5LQL0</accession>
<keyword evidence="6 10" id="KW-0482">Metalloprotease</keyword>
<evidence type="ECO:0000256" key="1">
    <source>
        <dbReference type="ARBA" id="ARBA00002657"/>
    </source>
</evidence>
<dbReference type="Gene3D" id="1.10.10.1940">
    <property type="match status" value="1"/>
</dbReference>
<dbReference type="InterPro" id="IPR003582">
    <property type="entry name" value="ShKT_dom"/>
</dbReference>
<feature type="active site" evidence="10">
    <location>
        <position position="449"/>
    </location>
</feature>
<organism evidence="15 16">
    <name type="scientific">Steinernema carpocapsae</name>
    <name type="common">Entomopathogenic nematode</name>
    <dbReference type="NCBI Taxonomy" id="34508"/>
    <lineage>
        <taxon>Eukaryota</taxon>
        <taxon>Metazoa</taxon>
        <taxon>Ecdysozoa</taxon>
        <taxon>Nematoda</taxon>
        <taxon>Chromadorea</taxon>
        <taxon>Rhabditida</taxon>
        <taxon>Tylenchina</taxon>
        <taxon>Panagrolaimomorpha</taxon>
        <taxon>Strongyloidoidea</taxon>
        <taxon>Steinernematidae</taxon>
        <taxon>Steinernema</taxon>
    </lineage>
</organism>
<keyword evidence="5 10" id="KW-0862">Zinc</keyword>
<dbReference type="GO" id="GO:0004222">
    <property type="term" value="F:metalloendopeptidase activity"/>
    <property type="evidence" value="ECO:0007669"/>
    <property type="project" value="UniProtKB-UniRule"/>
</dbReference>
<dbReference type="PANTHER" id="PTHR10127">
    <property type="entry name" value="DISCOIDIN, CUB, EGF, LAMININ , AND ZINC METALLOPROTEASE DOMAIN CONTAINING"/>
    <property type="match status" value="1"/>
</dbReference>
<evidence type="ECO:0000256" key="10">
    <source>
        <dbReference type="PROSITE-ProRule" id="PRU01211"/>
    </source>
</evidence>
<evidence type="ECO:0000259" key="14">
    <source>
        <dbReference type="PROSITE" id="PS51864"/>
    </source>
</evidence>
<evidence type="ECO:0000256" key="3">
    <source>
        <dbReference type="ARBA" id="ARBA00022723"/>
    </source>
</evidence>
<dbReference type="GO" id="GO:0008270">
    <property type="term" value="F:zinc ion binding"/>
    <property type="evidence" value="ECO:0007669"/>
    <property type="project" value="UniProtKB-UniRule"/>
</dbReference>
<dbReference type="SMART" id="SM00235">
    <property type="entry name" value="ZnMc"/>
    <property type="match status" value="1"/>
</dbReference>
<dbReference type="GO" id="GO:0006508">
    <property type="term" value="P:proteolysis"/>
    <property type="evidence" value="ECO:0007669"/>
    <property type="project" value="UniProtKB-KW"/>
</dbReference>
<protein>
    <recommendedName>
        <fullName evidence="11">Metalloendopeptidase</fullName>
        <ecNumber evidence="11">3.4.24.-</ecNumber>
    </recommendedName>
</protein>
<reference evidence="15 16" key="1">
    <citation type="journal article" date="2015" name="Genome Biol.">
        <title>Comparative genomics of Steinernema reveals deeply conserved gene regulatory networks.</title>
        <authorList>
            <person name="Dillman A.R."/>
            <person name="Macchietto M."/>
            <person name="Porter C.F."/>
            <person name="Rogers A."/>
            <person name="Williams B."/>
            <person name="Antoshechkin I."/>
            <person name="Lee M.M."/>
            <person name="Goodwin Z."/>
            <person name="Lu X."/>
            <person name="Lewis E.E."/>
            <person name="Goodrich-Blair H."/>
            <person name="Stock S.P."/>
            <person name="Adams B.J."/>
            <person name="Sternberg P.W."/>
            <person name="Mortazavi A."/>
        </authorList>
    </citation>
    <scope>NUCLEOTIDE SEQUENCE [LARGE SCALE GENOMIC DNA]</scope>
    <source>
        <strain evidence="15 16">ALL</strain>
    </source>
</reference>
<dbReference type="InterPro" id="IPR006026">
    <property type="entry name" value="Peptidase_Metallo"/>
</dbReference>
<sequence>MMRQMLDQFNEDPTSVPPWVFRRIQRFCFNHIFAPRCQKLLHGGEPDLVHVVHVEEPDPHFPPVTPPPPPLPMNRGNGPLPPQSGISWNNPRLSVPENYDSESWGSQDSGQASWNSQGSNVPSSSWDNSKDYDSESWKTQGQPNVPPPSRDQPWASQASVPPALGQSSSVPFQVSNPFPSEPMPPQGSVPSGDPLESTPHGPPADRRKRLIDSFQTVPIPEFLLNHLGSFMWGELPNEDRQMVLKSCNGPFKCKETHPEDATRRASIAKDEISVLNRFNPKSNVHSVVEARLNKIQQVKLELLNRAGLGSQVTPANDGTFEHDILLTEDQSTALLEHLKSKNRTKRYAIFLEGYPTQTWEKGKPIVYSFDPSIQTNEQAQIKDGLAQIEANTCLRFQFAENRPNDTFIYYVKTSSTAVCGLSFVGRVSPVNSVYLSFKCPNPVGIAMHETLHALGVAHQHLRGDRDEHVKIDWSNINPQYYDQFVQADSKMFTTYGVPYDYYSIMHYSAYVASINPQKPSIIPKRQSERFLAIIGQRKNLSDRDVELLNAMYCSNECVDKNVYCGSWALKNLCQTKDQIGWMKVNCQKSCGFCR</sequence>
<comment type="function">
    <text evidence="1">Metalloprotease.</text>
</comment>
<evidence type="ECO:0000256" key="5">
    <source>
        <dbReference type="ARBA" id="ARBA00022833"/>
    </source>
</evidence>
<dbReference type="Proteomes" id="UP000298663">
    <property type="component" value="Unassembled WGS sequence"/>
</dbReference>
<dbReference type="EMBL" id="AZBU02000013">
    <property type="protein sequence ID" value="TKR58242.1"/>
    <property type="molecule type" value="Genomic_DNA"/>
</dbReference>
<evidence type="ECO:0000256" key="6">
    <source>
        <dbReference type="ARBA" id="ARBA00023049"/>
    </source>
</evidence>
<keyword evidence="7" id="KW-0865">Zymogen</keyword>
<keyword evidence="16" id="KW-1185">Reference proteome</keyword>
<dbReference type="Pfam" id="PF01400">
    <property type="entry name" value="Astacin"/>
    <property type="match status" value="1"/>
</dbReference>
<dbReference type="AlphaFoldDB" id="A0A4U5LQL0"/>
<dbReference type="CDD" id="cd04280">
    <property type="entry name" value="ZnMc_astacin_like"/>
    <property type="match status" value="1"/>
</dbReference>
<evidence type="ECO:0000313" key="16">
    <source>
        <dbReference type="Proteomes" id="UP000298663"/>
    </source>
</evidence>
<comment type="caution">
    <text evidence="9">Lacks conserved residue(s) required for the propagation of feature annotation.</text>
</comment>
<feature type="binding site" evidence="10">
    <location>
        <position position="452"/>
    </location>
    <ligand>
        <name>Zn(2+)</name>
        <dbReference type="ChEBI" id="CHEBI:29105"/>
        <note>catalytic</note>
    </ligand>
</feature>
<dbReference type="PANTHER" id="PTHR10127:SF802">
    <property type="entry name" value="ZINC METALLOPROTEINASE NAS-10"/>
    <property type="match status" value="1"/>
</dbReference>
<name>A0A4U5LQL0_STECR</name>
<dbReference type="STRING" id="34508.A0A4U5LQL0"/>
<reference evidence="15 16" key="2">
    <citation type="journal article" date="2019" name="G3 (Bethesda)">
        <title>Hybrid Assembly of the Genome of the Entomopathogenic Nematode Steinernema carpocapsae Identifies the X-Chromosome.</title>
        <authorList>
            <person name="Serra L."/>
            <person name="Macchietto M."/>
            <person name="Macias-Munoz A."/>
            <person name="McGill C.J."/>
            <person name="Rodriguez I.M."/>
            <person name="Rodriguez B."/>
            <person name="Murad R."/>
            <person name="Mortazavi A."/>
        </authorList>
    </citation>
    <scope>NUCLEOTIDE SEQUENCE [LARGE SCALE GENOMIC DNA]</scope>
    <source>
        <strain evidence="15 16">ALL</strain>
    </source>
</reference>
<dbReference type="SMART" id="SM00254">
    <property type="entry name" value="ShKT"/>
    <property type="match status" value="1"/>
</dbReference>
<evidence type="ECO:0000256" key="7">
    <source>
        <dbReference type="ARBA" id="ARBA00023145"/>
    </source>
</evidence>
<dbReference type="PROSITE" id="PS51864">
    <property type="entry name" value="ASTACIN"/>
    <property type="match status" value="1"/>
</dbReference>
<evidence type="ECO:0000256" key="9">
    <source>
        <dbReference type="PROSITE-ProRule" id="PRU01005"/>
    </source>
</evidence>
<evidence type="ECO:0000259" key="13">
    <source>
        <dbReference type="PROSITE" id="PS51670"/>
    </source>
</evidence>
<dbReference type="PROSITE" id="PS51670">
    <property type="entry name" value="SHKT"/>
    <property type="match status" value="1"/>
</dbReference>
<feature type="binding site" evidence="10">
    <location>
        <position position="448"/>
    </location>
    <ligand>
        <name>Zn(2+)</name>
        <dbReference type="ChEBI" id="CHEBI:29105"/>
        <note>catalytic</note>
    </ligand>
</feature>
<dbReference type="InterPro" id="IPR034035">
    <property type="entry name" value="Astacin-like_dom"/>
</dbReference>
<comment type="cofactor">
    <cofactor evidence="10 11">
        <name>Zn(2+)</name>
        <dbReference type="ChEBI" id="CHEBI:29105"/>
    </cofactor>
    <text evidence="10 11">Binds 1 zinc ion per subunit.</text>
</comment>